<gene>
    <name evidence="2" type="ORF">J0M35_00225</name>
</gene>
<dbReference type="InterPro" id="IPR002921">
    <property type="entry name" value="Fungal_lipase-type"/>
</dbReference>
<evidence type="ECO:0000313" key="2">
    <source>
        <dbReference type="EMBL" id="MBN8658758.1"/>
    </source>
</evidence>
<dbReference type="Proteomes" id="UP000664277">
    <property type="component" value="Unassembled WGS sequence"/>
</dbReference>
<evidence type="ECO:0000259" key="1">
    <source>
        <dbReference type="Pfam" id="PF01764"/>
    </source>
</evidence>
<dbReference type="EMBL" id="JAFLCK010000001">
    <property type="protein sequence ID" value="MBN8658758.1"/>
    <property type="molecule type" value="Genomic_DNA"/>
</dbReference>
<accession>A0A8J7PEZ8</accession>
<comment type="caution">
    <text evidence="2">The sequence shown here is derived from an EMBL/GenBank/DDBJ whole genome shotgun (WGS) entry which is preliminary data.</text>
</comment>
<sequence>MSALGLFALLSTTETRAAEPNQSQAQSQIQPQNQAQIQTIANQIDSQNGVPQNIFNLDLCTLAYQFYHQSLCLPLDPWYDMMSRVGSDRRDNICRFTHEYAAALGSRPGFYGGPNAIRGWGESNLNLDPILTNYKTLDAALPAFTRDGERYLAVAAPDYITSNIKTIEGIRYRSKPTSYPHNDTEKFTIKDYSEGKDHLVVFEGGTGSDGSKDPSWSLMGFVMMHKTATGYDAHIVFRGSRSGASLSKTVWRAQNIIGDHKGNPDWITDLRSNSQIEKPLLSKVGKVTAGFADSLPTMLGTITAACKHLEANYPPPENIYVTGHSLGAGLASQFTGALAQGDFGQQLRQEVKTWDWNKAALVAYAQPIPGSPQFAENFDKLMPNAEHYWVEGDSVVEATSNSLVGLLIDKGEHCGKQIKLTPVADCQDNVHEVFVIRDALVRDLGQKQTALATRLIQDNSWGYYQSLLKMLEGKAENFVYTGAPAPQLVTAENLPKMLQNYAFGQEFAAWLANVYARMIAEKSSYIGPKFQSTLDERKQVVLDLVKRMRQPLIGESTPAQTQEAAQEVNNLVNEATLLDGNLGLTNEEQWIYCGTILSKIEKANLPLPQLLAEPVIKSNLDSKFDE</sequence>
<organism evidence="2 3">
    <name type="scientific">Candidatus Obscuribacter phosphatis</name>
    <dbReference type="NCBI Taxonomy" id="1906157"/>
    <lineage>
        <taxon>Bacteria</taxon>
        <taxon>Bacillati</taxon>
        <taxon>Candidatus Melainabacteria</taxon>
        <taxon>Candidatus Obscuribacterales</taxon>
        <taxon>Candidatus Obscuribacteraceae</taxon>
        <taxon>Candidatus Obscuribacter</taxon>
    </lineage>
</organism>
<dbReference type="SUPFAM" id="SSF53474">
    <property type="entry name" value="alpha/beta-Hydrolases"/>
    <property type="match status" value="1"/>
</dbReference>
<proteinExistence type="predicted"/>
<name>A0A8J7PEZ8_9BACT</name>
<reference evidence="2" key="1">
    <citation type="submission" date="2021-02" db="EMBL/GenBank/DDBJ databases">
        <title>Genome-Resolved Metagenomics of a Microbial Community Performing Photosynthetic Biological Nutrient Removal.</title>
        <authorList>
            <person name="Mcdaniel E.A."/>
        </authorList>
    </citation>
    <scope>NUCLEOTIDE SEQUENCE</scope>
    <source>
        <strain evidence="2">UWPOB_OBS1</strain>
    </source>
</reference>
<dbReference type="Pfam" id="PF01764">
    <property type="entry name" value="Lipase_3"/>
    <property type="match status" value="1"/>
</dbReference>
<dbReference type="AlphaFoldDB" id="A0A8J7PEZ8"/>
<dbReference type="Gene3D" id="3.40.50.1820">
    <property type="entry name" value="alpha/beta hydrolase"/>
    <property type="match status" value="1"/>
</dbReference>
<evidence type="ECO:0000313" key="3">
    <source>
        <dbReference type="Proteomes" id="UP000664277"/>
    </source>
</evidence>
<dbReference type="InterPro" id="IPR029058">
    <property type="entry name" value="AB_hydrolase_fold"/>
</dbReference>
<feature type="domain" description="Fungal lipase-type" evidence="1">
    <location>
        <begin position="262"/>
        <end position="395"/>
    </location>
</feature>
<protein>
    <recommendedName>
        <fullName evidence="1">Fungal lipase-type domain-containing protein</fullName>
    </recommendedName>
</protein>
<dbReference type="GO" id="GO:0006629">
    <property type="term" value="P:lipid metabolic process"/>
    <property type="evidence" value="ECO:0007669"/>
    <property type="project" value="InterPro"/>
</dbReference>